<dbReference type="GO" id="GO:0006351">
    <property type="term" value="P:DNA-templated transcription"/>
    <property type="evidence" value="ECO:0007669"/>
    <property type="project" value="InterPro"/>
</dbReference>
<feature type="region of interest" description="Disordered" evidence="8">
    <location>
        <begin position="1"/>
        <end position="44"/>
    </location>
</feature>
<gene>
    <name evidence="10" type="ORF">EJ06DRAFT_532865</name>
</gene>
<feature type="region of interest" description="Disordered" evidence="8">
    <location>
        <begin position="819"/>
        <end position="867"/>
    </location>
</feature>
<evidence type="ECO:0000313" key="11">
    <source>
        <dbReference type="Proteomes" id="UP000799640"/>
    </source>
</evidence>
<keyword evidence="3" id="KW-0677">Repeat</keyword>
<feature type="region of interest" description="Disordered" evidence="8">
    <location>
        <begin position="91"/>
        <end position="112"/>
    </location>
</feature>
<dbReference type="GO" id="GO:0000785">
    <property type="term" value="C:chromatin"/>
    <property type="evidence" value="ECO:0007669"/>
    <property type="project" value="TreeGrafter"/>
</dbReference>
<dbReference type="OrthoDB" id="6077919at2759"/>
<dbReference type="Gene3D" id="3.30.160.60">
    <property type="entry name" value="Classic Zinc Finger"/>
    <property type="match status" value="2"/>
</dbReference>
<dbReference type="GO" id="GO:0008270">
    <property type="term" value="F:zinc ion binding"/>
    <property type="evidence" value="ECO:0007669"/>
    <property type="project" value="UniProtKB-KW"/>
</dbReference>
<dbReference type="InterPro" id="IPR007219">
    <property type="entry name" value="XnlR_reg_dom"/>
</dbReference>
<dbReference type="SUPFAM" id="SSF57667">
    <property type="entry name" value="beta-beta-alpha zinc fingers"/>
    <property type="match status" value="1"/>
</dbReference>
<dbReference type="EMBL" id="ML996702">
    <property type="protein sequence ID" value="KAF2397865.1"/>
    <property type="molecule type" value="Genomic_DNA"/>
</dbReference>
<dbReference type="GO" id="GO:0000978">
    <property type="term" value="F:RNA polymerase II cis-regulatory region sequence-specific DNA binding"/>
    <property type="evidence" value="ECO:0007669"/>
    <property type="project" value="InterPro"/>
</dbReference>
<comment type="subcellular location">
    <subcellularLocation>
        <location evidence="1">Nucleus</location>
    </subcellularLocation>
</comment>
<dbReference type="Pfam" id="PF04082">
    <property type="entry name" value="Fungal_trans"/>
    <property type="match status" value="1"/>
</dbReference>
<dbReference type="InterPro" id="IPR051059">
    <property type="entry name" value="VerF-like"/>
</dbReference>
<dbReference type="Proteomes" id="UP000799640">
    <property type="component" value="Unassembled WGS sequence"/>
</dbReference>
<sequence>MASPDATIHVSPLPSTNSPDATVPLKVESAAFPPPKTDKPRPHVCTTCSRSFARLEHLKRHERSHTKEKPFECPQCTRCFARRDLLLRHQQKLHQAGATSSRPRGRRESTSSVQSAVRVRKNSIAGNVPGVNGAPPATMRPRANTISHVDSAGLGLVREFYQPVNFEFDYRPTFPLPKLETRTPIAPGLRTAPVPQVEFDMDKLFGASTINPAQLHFPGSIGADFTLREGEWGMETLEDGSSPSAMSTNSQSGFSEVMIDGSNPMWGMTTSTYDPVSAAVFPELVNPMGTMAPHDLDHQMSDSFLFSTPPPLSALSPTAPPNHFFHQPVFGSDNTSVSSAASARHSSITSVSTGSITDATRQALLYSLSQPSGFGVSKFTQPMSPGFGRQTVPLPSTADLQRYVSAYIHYFHPHMPFLHIPTLSFDSPVFTSNMRAARGHAYGDAGSVVGGGGCLILAMAAIGASYEFDQVIAKELWEAAKKMISIYLEERRKLSMPSLGPQPHHKTPLWLVQAMLLNLIYGHQCGDKVAADIATTHCAALVSLAKAAELDKPDPDIGAEEARAYALRYGEDVDMEAQDTRRVEHAEWFRWKNTEERKRTLFAVFVLSSLLVTAYNHQPKILNSELHVDLPCEENLWAAESPDNWNALGGMQAINSRRLSFADALTFLLTASQRQSGTQPGPFSPFGSTVPSAAVPPSPLKPSTFGCYVLINALHVYIWETRQRHGGRAWKTRETERMHATVEPALRAWQAAWHANPQHNLERPNPYGPLPADSIPLLDLAYVRLFVNLGRSKEAFWQRDFEGMALELGRGVEIIQHAESEAASEEEDTSRQASPGAEARDAMVLDSEGSASPTPAPQPGQSGKREKHLRKAAFYAADSLSMADKLGVTFAEFTSRELPIQAAMCTFDCAQVLAEWIATVQERVGRFLGVLGRDEVDFTTVPAIMLLEDEDCKLLEKVGEILAHADVKARFDAAAAGGQGGYLAVPAAGGFGSRLLLATAYMLDKAAVWGITKVMARSMQQHAEVLKQRAEASLQA</sequence>
<evidence type="ECO:0000256" key="7">
    <source>
        <dbReference type="PROSITE-ProRule" id="PRU00042"/>
    </source>
</evidence>
<dbReference type="Pfam" id="PF00096">
    <property type="entry name" value="zf-C2H2"/>
    <property type="match status" value="2"/>
</dbReference>
<dbReference type="GO" id="GO:0005634">
    <property type="term" value="C:nucleus"/>
    <property type="evidence" value="ECO:0007669"/>
    <property type="project" value="UniProtKB-SubCell"/>
</dbReference>
<dbReference type="SMART" id="SM00355">
    <property type="entry name" value="ZnF_C2H2"/>
    <property type="match status" value="2"/>
</dbReference>
<evidence type="ECO:0000256" key="3">
    <source>
        <dbReference type="ARBA" id="ARBA00022737"/>
    </source>
</evidence>
<evidence type="ECO:0000256" key="5">
    <source>
        <dbReference type="ARBA" id="ARBA00022833"/>
    </source>
</evidence>
<dbReference type="InterPro" id="IPR013087">
    <property type="entry name" value="Znf_C2H2_type"/>
</dbReference>
<dbReference type="FunFam" id="3.30.160.60:FF:000065">
    <property type="entry name" value="B-cell CLL/lymphoma 6, member B"/>
    <property type="match status" value="1"/>
</dbReference>
<dbReference type="CDD" id="cd12148">
    <property type="entry name" value="fungal_TF_MHR"/>
    <property type="match status" value="1"/>
</dbReference>
<evidence type="ECO:0000256" key="8">
    <source>
        <dbReference type="SAM" id="MobiDB-lite"/>
    </source>
</evidence>
<keyword evidence="5" id="KW-0862">Zinc</keyword>
<keyword evidence="11" id="KW-1185">Reference proteome</keyword>
<dbReference type="AlphaFoldDB" id="A0A6G1HQ36"/>
<dbReference type="GO" id="GO:0000981">
    <property type="term" value="F:DNA-binding transcription factor activity, RNA polymerase II-specific"/>
    <property type="evidence" value="ECO:0007669"/>
    <property type="project" value="InterPro"/>
</dbReference>
<evidence type="ECO:0000256" key="2">
    <source>
        <dbReference type="ARBA" id="ARBA00022723"/>
    </source>
</evidence>
<dbReference type="PANTHER" id="PTHR40626:SF13">
    <property type="entry name" value="RESPIRATION FACTOR 2-RELATED"/>
    <property type="match status" value="1"/>
</dbReference>
<keyword evidence="4 7" id="KW-0863">Zinc-finger</keyword>
<evidence type="ECO:0000256" key="4">
    <source>
        <dbReference type="ARBA" id="ARBA00022771"/>
    </source>
</evidence>
<proteinExistence type="predicted"/>
<feature type="domain" description="C2H2-type" evidence="9">
    <location>
        <begin position="71"/>
        <end position="99"/>
    </location>
</feature>
<dbReference type="PANTHER" id="PTHR40626">
    <property type="entry name" value="MIP31509P"/>
    <property type="match status" value="1"/>
</dbReference>
<dbReference type="FunFam" id="3.30.160.60:FF:000576">
    <property type="entry name" value="C2H2 transcription factor (AmdX)"/>
    <property type="match status" value="1"/>
</dbReference>
<evidence type="ECO:0000313" key="10">
    <source>
        <dbReference type="EMBL" id="KAF2397865.1"/>
    </source>
</evidence>
<feature type="domain" description="C2H2-type" evidence="9">
    <location>
        <begin position="43"/>
        <end position="70"/>
    </location>
</feature>
<dbReference type="PROSITE" id="PS00028">
    <property type="entry name" value="ZINC_FINGER_C2H2_1"/>
    <property type="match status" value="2"/>
</dbReference>
<evidence type="ECO:0000259" key="9">
    <source>
        <dbReference type="PROSITE" id="PS50157"/>
    </source>
</evidence>
<keyword evidence="6" id="KW-0539">Nucleus</keyword>
<keyword evidence="2" id="KW-0479">Metal-binding</keyword>
<dbReference type="PROSITE" id="PS50157">
    <property type="entry name" value="ZINC_FINGER_C2H2_2"/>
    <property type="match status" value="2"/>
</dbReference>
<accession>A0A6G1HQ36</accession>
<evidence type="ECO:0000256" key="6">
    <source>
        <dbReference type="ARBA" id="ARBA00023242"/>
    </source>
</evidence>
<reference evidence="10" key="1">
    <citation type="journal article" date="2020" name="Stud. Mycol.">
        <title>101 Dothideomycetes genomes: a test case for predicting lifestyles and emergence of pathogens.</title>
        <authorList>
            <person name="Haridas S."/>
            <person name="Albert R."/>
            <person name="Binder M."/>
            <person name="Bloem J."/>
            <person name="Labutti K."/>
            <person name="Salamov A."/>
            <person name="Andreopoulos B."/>
            <person name="Baker S."/>
            <person name="Barry K."/>
            <person name="Bills G."/>
            <person name="Bluhm B."/>
            <person name="Cannon C."/>
            <person name="Castanera R."/>
            <person name="Culley D."/>
            <person name="Daum C."/>
            <person name="Ezra D."/>
            <person name="Gonzalez J."/>
            <person name="Henrissat B."/>
            <person name="Kuo A."/>
            <person name="Liang C."/>
            <person name="Lipzen A."/>
            <person name="Lutzoni F."/>
            <person name="Magnuson J."/>
            <person name="Mondo S."/>
            <person name="Nolan M."/>
            <person name="Ohm R."/>
            <person name="Pangilinan J."/>
            <person name="Park H.-J."/>
            <person name="Ramirez L."/>
            <person name="Alfaro M."/>
            <person name="Sun H."/>
            <person name="Tritt A."/>
            <person name="Yoshinaga Y."/>
            <person name="Zwiers L.-H."/>
            <person name="Turgeon B."/>
            <person name="Goodwin S."/>
            <person name="Spatafora J."/>
            <person name="Crous P."/>
            <person name="Grigoriev I."/>
        </authorList>
    </citation>
    <scope>NUCLEOTIDE SEQUENCE</scope>
    <source>
        <strain evidence="10">CBS 262.69</strain>
    </source>
</reference>
<name>A0A6G1HQ36_9PEZI</name>
<dbReference type="InterPro" id="IPR036236">
    <property type="entry name" value="Znf_C2H2_sf"/>
</dbReference>
<protein>
    <recommendedName>
        <fullName evidence="9">C2H2-type domain-containing protein</fullName>
    </recommendedName>
</protein>
<evidence type="ECO:0000256" key="1">
    <source>
        <dbReference type="ARBA" id="ARBA00004123"/>
    </source>
</evidence>
<organism evidence="10 11">
    <name type="scientific">Trichodelitschia bisporula</name>
    <dbReference type="NCBI Taxonomy" id="703511"/>
    <lineage>
        <taxon>Eukaryota</taxon>
        <taxon>Fungi</taxon>
        <taxon>Dikarya</taxon>
        <taxon>Ascomycota</taxon>
        <taxon>Pezizomycotina</taxon>
        <taxon>Dothideomycetes</taxon>
        <taxon>Dothideomycetes incertae sedis</taxon>
        <taxon>Phaeotrichales</taxon>
        <taxon>Phaeotrichaceae</taxon>
        <taxon>Trichodelitschia</taxon>
    </lineage>
</organism>